<gene>
    <name evidence="1" type="ORF">SI8410_09011879</name>
</gene>
<protein>
    <submittedName>
        <fullName evidence="1">Uncharacterized protein</fullName>
    </submittedName>
</protein>
<evidence type="ECO:0000313" key="1">
    <source>
        <dbReference type="EMBL" id="CAA7401201.1"/>
    </source>
</evidence>
<dbReference type="AlphaFoldDB" id="A0A7I8KU79"/>
<reference evidence="1" key="1">
    <citation type="submission" date="2020-02" db="EMBL/GenBank/DDBJ databases">
        <authorList>
            <person name="Scholz U."/>
            <person name="Mascher M."/>
            <person name="Fiebig A."/>
        </authorList>
    </citation>
    <scope>NUCLEOTIDE SEQUENCE</scope>
</reference>
<dbReference type="EMBL" id="LR746272">
    <property type="protein sequence ID" value="CAA7401201.1"/>
    <property type="molecule type" value="Genomic_DNA"/>
</dbReference>
<proteinExistence type="predicted"/>
<evidence type="ECO:0000313" key="2">
    <source>
        <dbReference type="Proteomes" id="UP000663760"/>
    </source>
</evidence>
<accession>A0A7I8KU79</accession>
<keyword evidence="2" id="KW-1185">Reference proteome</keyword>
<sequence length="30" mass="3508">MPSRPLQLPSSAVRLPLILTEERERERTMT</sequence>
<organism evidence="1 2">
    <name type="scientific">Spirodela intermedia</name>
    <name type="common">Intermediate duckweed</name>
    <dbReference type="NCBI Taxonomy" id="51605"/>
    <lineage>
        <taxon>Eukaryota</taxon>
        <taxon>Viridiplantae</taxon>
        <taxon>Streptophyta</taxon>
        <taxon>Embryophyta</taxon>
        <taxon>Tracheophyta</taxon>
        <taxon>Spermatophyta</taxon>
        <taxon>Magnoliopsida</taxon>
        <taxon>Liliopsida</taxon>
        <taxon>Araceae</taxon>
        <taxon>Lemnoideae</taxon>
        <taxon>Spirodela</taxon>
    </lineage>
</organism>
<name>A0A7I8KU79_SPIIN</name>
<dbReference type="Proteomes" id="UP000663760">
    <property type="component" value="Chromosome 9"/>
</dbReference>